<protein>
    <submittedName>
        <fullName evidence="1">Uncharacterized protein</fullName>
    </submittedName>
</protein>
<sequence length="50" mass="5841">MIEVSSLSSLSRIFLFEFQIILCEDYLLINHLVRVKIEKMSSREHADGQT</sequence>
<accession>A0A6H5GTN3</accession>
<proteinExistence type="predicted"/>
<reference evidence="1 2" key="1">
    <citation type="submission" date="2020-02" db="EMBL/GenBank/DDBJ databases">
        <authorList>
            <person name="Ferguson B K."/>
        </authorList>
    </citation>
    <scope>NUCLEOTIDE SEQUENCE [LARGE SCALE GENOMIC DNA]</scope>
</reference>
<evidence type="ECO:0000313" key="1">
    <source>
        <dbReference type="EMBL" id="CAB0004869.1"/>
    </source>
</evidence>
<evidence type="ECO:0000313" key="2">
    <source>
        <dbReference type="Proteomes" id="UP000479000"/>
    </source>
</evidence>
<keyword evidence="2" id="KW-1185">Reference proteome</keyword>
<name>A0A6H5GTN3_9HEMI</name>
<dbReference type="EMBL" id="CADCXU010015445">
    <property type="protein sequence ID" value="CAB0004869.1"/>
    <property type="molecule type" value="Genomic_DNA"/>
</dbReference>
<organism evidence="1 2">
    <name type="scientific">Nesidiocoris tenuis</name>
    <dbReference type="NCBI Taxonomy" id="355587"/>
    <lineage>
        <taxon>Eukaryota</taxon>
        <taxon>Metazoa</taxon>
        <taxon>Ecdysozoa</taxon>
        <taxon>Arthropoda</taxon>
        <taxon>Hexapoda</taxon>
        <taxon>Insecta</taxon>
        <taxon>Pterygota</taxon>
        <taxon>Neoptera</taxon>
        <taxon>Paraneoptera</taxon>
        <taxon>Hemiptera</taxon>
        <taxon>Heteroptera</taxon>
        <taxon>Panheteroptera</taxon>
        <taxon>Cimicomorpha</taxon>
        <taxon>Miridae</taxon>
        <taxon>Dicyphina</taxon>
        <taxon>Nesidiocoris</taxon>
    </lineage>
</organism>
<feature type="non-terminal residue" evidence="1">
    <location>
        <position position="50"/>
    </location>
</feature>
<gene>
    <name evidence="1" type="ORF">NTEN_LOCUS10346</name>
</gene>
<dbReference type="AlphaFoldDB" id="A0A6H5GTN3"/>
<dbReference type="Proteomes" id="UP000479000">
    <property type="component" value="Unassembled WGS sequence"/>
</dbReference>